<feature type="region of interest" description="Disordered" evidence="4">
    <location>
        <begin position="459"/>
        <end position="483"/>
    </location>
</feature>
<dbReference type="Proteomes" id="UP000317494">
    <property type="component" value="Unassembled WGS sequence"/>
</dbReference>
<dbReference type="PANTHER" id="PTHR23113:SF348">
    <property type="entry name" value="GUANYL-NUCLEOTIDE EXCHANGE FACTOR RASGEF, PUTATIVE (AFU_ORTHOLOGUE AFUA_1G04700)-RELATED"/>
    <property type="match status" value="1"/>
</dbReference>
<dbReference type="InterPro" id="IPR001895">
    <property type="entry name" value="RASGEF_cat_dom"/>
</dbReference>
<evidence type="ECO:0000259" key="5">
    <source>
        <dbReference type="PROSITE" id="PS50009"/>
    </source>
</evidence>
<evidence type="ECO:0000256" key="1">
    <source>
        <dbReference type="ARBA" id="ARBA00022658"/>
    </source>
</evidence>
<dbReference type="Pfam" id="PF00617">
    <property type="entry name" value="RasGEF"/>
    <property type="match status" value="1"/>
</dbReference>
<comment type="caution">
    <text evidence="7">The sequence shown here is derived from an EMBL/GenBank/DDBJ whole genome shotgun (WGS) entry which is preliminary data.</text>
</comment>
<gene>
    <name evidence="7" type="ORF">SeMB42_g03773</name>
</gene>
<dbReference type="InterPro" id="IPR001806">
    <property type="entry name" value="Small_GTPase"/>
</dbReference>
<dbReference type="InterPro" id="IPR008937">
    <property type="entry name" value="Ras-like_GEF"/>
</dbReference>
<dbReference type="SMART" id="SM00175">
    <property type="entry name" value="RAB"/>
    <property type="match status" value="1"/>
</dbReference>
<dbReference type="CDD" id="cd00155">
    <property type="entry name" value="RasGEF"/>
    <property type="match status" value="1"/>
</dbReference>
<dbReference type="InterPro" id="IPR023578">
    <property type="entry name" value="Ras_GEF_dom_sf"/>
</dbReference>
<feature type="compositionally biased region" description="Polar residues" evidence="4">
    <location>
        <begin position="652"/>
        <end position="672"/>
    </location>
</feature>
<dbReference type="CDD" id="cd06224">
    <property type="entry name" value="REM"/>
    <property type="match status" value="1"/>
</dbReference>
<dbReference type="GO" id="GO:0003924">
    <property type="term" value="F:GTPase activity"/>
    <property type="evidence" value="ECO:0007669"/>
    <property type="project" value="InterPro"/>
</dbReference>
<feature type="compositionally biased region" description="Low complexity" evidence="4">
    <location>
        <begin position="681"/>
        <end position="699"/>
    </location>
</feature>
<dbReference type="GO" id="GO:0005085">
    <property type="term" value="F:guanyl-nucleotide exchange factor activity"/>
    <property type="evidence" value="ECO:0007669"/>
    <property type="project" value="UniProtKB-KW"/>
</dbReference>
<dbReference type="InterPro" id="IPR000651">
    <property type="entry name" value="Ras-like_Gua-exchang_fac_N"/>
</dbReference>
<dbReference type="PROSITE" id="PS51419">
    <property type="entry name" value="RAB"/>
    <property type="match status" value="1"/>
</dbReference>
<keyword evidence="1 2" id="KW-0344">Guanine-nucleotide releasing factor</keyword>
<feature type="region of interest" description="Disordered" evidence="4">
    <location>
        <begin position="323"/>
        <end position="342"/>
    </location>
</feature>
<evidence type="ECO:0008006" key="9">
    <source>
        <dbReference type="Google" id="ProtNLM"/>
    </source>
</evidence>
<dbReference type="STRING" id="286115.A0A507D4V3"/>
<dbReference type="Pfam" id="PF00618">
    <property type="entry name" value="RasGEF_N"/>
    <property type="match status" value="1"/>
</dbReference>
<evidence type="ECO:0000256" key="3">
    <source>
        <dbReference type="SAM" id="Coils"/>
    </source>
</evidence>
<feature type="domain" description="Ras-GEF" evidence="5">
    <location>
        <begin position="749"/>
        <end position="981"/>
    </location>
</feature>
<dbReference type="SUPFAM" id="SSF48366">
    <property type="entry name" value="Ras GEF"/>
    <property type="match status" value="1"/>
</dbReference>
<dbReference type="Gene3D" id="1.20.870.10">
    <property type="entry name" value="Son of sevenless (SoS) protein Chain: S domain 1"/>
    <property type="match status" value="1"/>
</dbReference>
<feature type="coiled-coil region" evidence="3">
    <location>
        <begin position="247"/>
        <end position="274"/>
    </location>
</feature>
<dbReference type="PANTHER" id="PTHR23113">
    <property type="entry name" value="GUANINE NUCLEOTIDE EXCHANGE FACTOR"/>
    <property type="match status" value="1"/>
</dbReference>
<dbReference type="EMBL" id="QEAN01000140">
    <property type="protein sequence ID" value="TPX46268.1"/>
    <property type="molecule type" value="Genomic_DNA"/>
</dbReference>
<evidence type="ECO:0000313" key="8">
    <source>
        <dbReference type="Proteomes" id="UP000317494"/>
    </source>
</evidence>
<feature type="region of interest" description="Disordered" evidence="4">
    <location>
        <begin position="276"/>
        <end position="312"/>
    </location>
</feature>
<feature type="region of interest" description="Disordered" evidence="4">
    <location>
        <begin position="353"/>
        <end position="412"/>
    </location>
</feature>
<evidence type="ECO:0000259" key="6">
    <source>
        <dbReference type="PROSITE" id="PS50212"/>
    </source>
</evidence>
<dbReference type="SMART" id="SM00229">
    <property type="entry name" value="RasGEFN"/>
    <property type="match status" value="1"/>
</dbReference>
<dbReference type="AlphaFoldDB" id="A0A507D4V3"/>
<evidence type="ECO:0000313" key="7">
    <source>
        <dbReference type="EMBL" id="TPX46268.1"/>
    </source>
</evidence>
<dbReference type="Gene3D" id="1.10.840.10">
    <property type="entry name" value="Ras guanine-nucleotide exchange factors catalytic domain"/>
    <property type="match status" value="1"/>
</dbReference>
<keyword evidence="8" id="KW-1185">Reference proteome</keyword>
<organism evidence="7 8">
    <name type="scientific">Synchytrium endobioticum</name>
    <dbReference type="NCBI Taxonomy" id="286115"/>
    <lineage>
        <taxon>Eukaryota</taxon>
        <taxon>Fungi</taxon>
        <taxon>Fungi incertae sedis</taxon>
        <taxon>Chytridiomycota</taxon>
        <taxon>Chytridiomycota incertae sedis</taxon>
        <taxon>Chytridiomycetes</taxon>
        <taxon>Synchytriales</taxon>
        <taxon>Synchytriaceae</taxon>
        <taxon>Synchytrium</taxon>
    </lineage>
</organism>
<dbReference type="PROSITE" id="PS50212">
    <property type="entry name" value="RASGEF_NTER"/>
    <property type="match status" value="1"/>
</dbReference>
<dbReference type="GO" id="GO:0005886">
    <property type="term" value="C:plasma membrane"/>
    <property type="evidence" value="ECO:0007669"/>
    <property type="project" value="TreeGrafter"/>
</dbReference>
<dbReference type="SMART" id="SM00173">
    <property type="entry name" value="RAS"/>
    <property type="match status" value="1"/>
</dbReference>
<feature type="region of interest" description="Disordered" evidence="4">
    <location>
        <begin position="636"/>
        <end position="700"/>
    </location>
</feature>
<sequence>MESRGCALPILWPIGGVRNPFQSGDVTPYAMSILQCFIQVGPPDQSFATGTHRTLIMNRSSYNQHQVCSLVIIGAPRCGKTELIRCLDPEAMKSPTRENPYGSMTYSLNYPLNGATCPLSVTEMDDEAIQPDTPTFKWPEAVTDADGVILCYDVTNRSTFMTMPELLDAFTEHKAPTALVGCKVEASSIRDVETKLGQKLASLFDCRFREIAMIMPDNTNEFFDEYLKEVIRKKEILQQRHQLLLSKDKLETKYDSLRTQLRQLRQQNQAAVLLSTSVASPSPAPKSPSASPTRSTSSATDTPQHQSPRRASSAANLMYPMPIVRPKSTSSPGTPASPHAVDGTAKVTIRHHNDTSNTAPASPIPMSTTINGRSDYVSQTPETRPESISTSTDSFDGDSQTSGSRDIYVDPMDDDVTMKDVSLVDDVMNAPPDSSLDAILNDYAIDHVLVEDPKRSIVSSDTRVSPSSEQIASIGQPRQTHAAVTPTGFTTDELVDRLTSPDVHDMEFTKVFLLLYRKFLRPSEFLDKLMDRFDAYDCKDEVVYARGAPIHPVQLRVCNVLVHWCQDYWTDFASDRMRFTLHVFLEICSTRPAFAAVCQKLASLAFRESSSAAEQEGMDWGLPDVDELDLNKLQHTSSKSNEANDAAKAHSQRNSALGHNSYHTSNTAASPRTESDDYTRSESLSSLSSNNSSSSSRSLDAPAQKLLETAAYIQTSFLLSSKPSASSLGVDGGSDIHHTFLNTPFLDLDNDAIAYQLNLLEWQTFARIKPRDLLQHIWSKKNKGRHPPSIAASIDHFNFLSKWVQTRILLQRKTKLRAKTMSKFMKIAIVLRNSNNYNSLMAVLAGLNSAPIARLHNTRRLLMDKSTFHMYEAIEKLMASEKSFAAYRHALKKSDLPCIPYLGLFFRDLLYIDEMNKDRRLDGAINLPKFLLMGDTVMMIRNFQQRAHQVTRDPYITRVISDTPVMSDDDAYHTSLELEPRIS</sequence>
<protein>
    <recommendedName>
        <fullName evidence="9">Ras-GEF domain-containing protein</fullName>
    </recommendedName>
</protein>
<evidence type="ECO:0000256" key="4">
    <source>
        <dbReference type="SAM" id="MobiDB-lite"/>
    </source>
</evidence>
<dbReference type="Pfam" id="PF00071">
    <property type="entry name" value="Ras"/>
    <property type="match status" value="1"/>
</dbReference>
<evidence type="ECO:0000256" key="2">
    <source>
        <dbReference type="PROSITE-ProRule" id="PRU00168"/>
    </source>
</evidence>
<dbReference type="GO" id="GO:0007265">
    <property type="term" value="P:Ras protein signal transduction"/>
    <property type="evidence" value="ECO:0007669"/>
    <property type="project" value="TreeGrafter"/>
</dbReference>
<feature type="compositionally biased region" description="Polar residues" evidence="4">
    <location>
        <begin position="355"/>
        <end position="404"/>
    </location>
</feature>
<feature type="compositionally biased region" description="Polar residues" evidence="4">
    <location>
        <begin position="459"/>
        <end position="479"/>
    </location>
</feature>
<feature type="compositionally biased region" description="Low complexity" evidence="4">
    <location>
        <begin position="276"/>
        <end position="303"/>
    </location>
</feature>
<feature type="domain" description="N-terminal Ras-GEF" evidence="6">
    <location>
        <begin position="482"/>
        <end position="609"/>
    </location>
</feature>
<reference evidence="7 8" key="1">
    <citation type="journal article" date="2019" name="Sci. Rep.">
        <title>Comparative genomics of chytrid fungi reveal insights into the obligate biotrophic and pathogenic lifestyle of Synchytrium endobioticum.</title>
        <authorList>
            <person name="van de Vossenberg B.T.L.H."/>
            <person name="Warris S."/>
            <person name="Nguyen H.D.T."/>
            <person name="van Gent-Pelzer M.P.E."/>
            <person name="Joly D.L."/>
            <person name="van de Geest H.C."/>
            <person name="Bonants P.J.M."/>
            <person name="Smith D.S."/>
            <person name="Levesque C.A."/>
            <person name="van der Lee T.A.J."/>
        </authorList>
    </citation>
    <scope>NUCLEOTIDE SEQUENCE [LARGE SCALE GENOMIC DNA]</scope>
    <source>
        <strain evidence="7 8">MB42</strain>
    </source>
</reference>
<dbReference type="Gene3D" id="3.40.50.300">
    <property type="entry name" value="P-loop containing nucleotide triphosphate hydrolases"/>
    <property type="match status" value="1"/>
</dbReference>
<dbReference type="PROSITE" id="PS50009">
    <property type="entry name" value="RASGEF_CAT"/>
    <property type="match status" value="1"/>
</dbReference>
<dbReference type="SMART" id="SM00147">
    <property type="entry name" value="RasGEF"/>
    <property type="match status" value="1"/>
</dbReference>
<accession>A0A507D4V3</accession>
<dbReference type="GO" id="GO:0005525">
    <property type="term" value="F:GTP binding"/>
    <property type="evidence" value="ECO:0007669"/>
    <property type="project" value="InterPro"/>
</dbReference>
<name>A0A507D4V3_9FUNG</name>
<dbReference type="SUPFAM" id="SSF52540">
    <property type="entry name" value="P-loop containing nucleoside triphosphate hydrolases"/>
    <property type="match status" value="1"/>
</dbReference>
<dbReference type="InterPro" id="IPR027417">
    <property type="entry name" value="P-loop_NTPase"/>
</dbReference>
<proteinExistence type="predicted"/>
<keyword evidence="3" id="KW-0175">Coiled coil</keyword>
<dbReference type="InterPro" id="IPR036964">
    <property type="entry name" value="RASGEF_cat_dom_sf"/>
</dbReference>
<dbReference type="VEuPathDB" id="FungiDB:SeMB42_g03773"/>